<name>F8F551_PAEMK</name>
<keyword evidence="1" id="KW-1133">Transmembrane helix</keyword>
<evidence type="ECO:0000256" key="1">
    <source>
        <dbReference type="SAM" id="Phobius"/>
    </source>
</evidence>
<feature type="transmembrane region" description="Helical" evidence="1">
    <location>
        <begin position="29"/>
        <end position="51"/>
    </location>
</feature>
<organism evidence="2 3">
    <name type="scientific">Paenibacillus mucilaginosus (strain KNP414)</name>
    <dbReference type="NCBI Taxonomy" id="1036673"/>
    <lineage>
        <taxon>Bacteria</taxon>
        <taxon>Bacillati</taxon>
        <taxon>Bacillota</taxon>
        <taxon>Bacilli</taxon>
        <taxon>Bacillales</taxon>
        <taxon>Paenibacillaceae</taxon>
        <taxon>Paenibacillus</taxon>
    </lineage>
</organism>
<reference evidence="3" key="1">
    <citation type="submission" date="2011-06" db="EMBL/GenBank/DDBJ databases">
        <title>Complete genome sequence of Paenibacillus mucilaginosus KNP414.</title>
        <authorList>
            <person name="Wang J."/>
            <person name="Hu S."/>
            <person name="Hu X."/>
            <person name="Zhang B."/>
            <person name="Dong D."/>
            <person name="Zhang S."/>
            <person name="Zhao K."/>
            <person name="Wu D."/>
        </authorList>
    </citation>
    <scope>NUCLEOTIDE SEQUENCE [LARGE SCALE GENOMIC DNA]</scope>
    <source>
        <strain evidence="3">KNP414</strain>
    </source>
</reference>
<keyword evidence="1" id="KW-0812">Transmembrane</keyword>
<dbReference type="Proteomes" id="UP000006620">
    <property type="component" value="Chromosome"/>
</dbReference>
<dbReference type="EMBL" id="CP002869">
    <property type="protein sequence ID" value="AEI40781.1"/>
    <property type="molecule type" value="Genomic_DNA"/>
</dbReference>
<dbReference type="AlphaFoldDB" id="F8F551"/>
<dbReference type="HOGENOM" id="CLU_3027975_0_0_9"/>
<proteinExistence type="predicted"/>
<accession>F8F551</accession>
<reference evidence="2 3" key="2">
    <citation type="journal article" date="2013" name="Genome Announc.">
        <title>Genome Sequence of Growth-Improving Paenibacillus mucilaginosus Strain KNP414.</title>
        <authorList>
            <person name="Lu J.J."/>
            <person name="Wang J.F."/>
            <person name="Hu X.F."/>
        </authorList>
    </citation>
    <scope>NUCLEOTIDE SEQUENCE [LARGE SCALE GENOMIC DNA]</scope>
    <source>
        <strain evidence="2 3">KNP414</strain>
    </source>
</reference>
<keyword evidence="1" id="KW-0472">Membrane</keyword>
<evidence type="ECO:0000313" key="2">
    <source>
        <dbReference type="EMBL" id="AEI40781.1"/>
    </source>
</evidence>
<sequence>MKIRHHAQAEFLQGGKGAAYFLARDCKTLWGAVGGSFFGMNIGGIPCLLTVRKVP</sequence>
<gene>
    <name evidence="2" type="ordered locus">KNP414_02220</name>
</gene>
<dbReference type="KEGG" id="pms:KNP414_02220"/>
<evidence type="ECO:0000313" key="3">
    <source>
        <dbReference type="Proteomes" id="UP000006620"/>
    </source>
</evidence>
<protein>
    <submittedName>
        <fullName evidence="2">Uncharacterized protein</fullName>
    </submittedName>
</protein>